<dbReference type="GO" id="GO:0005819">
    <property type="term" value="C:spindle"/>
    <property type="evidence" value="ECO:0007669"/>
    <property type="project" value="TreeGrafter"/>
</dbReference>
<dbReference type="InterPro" id="IPR007145">
    <property type="entry name" value="MAP65_Ase1_PRC1"/>
</dbReference>
<accession>A0A9D5HTX2</accession>
<comment type="caution">
    <text evidence="4">The sequence shown here is derived from an EMBL/GenBank/DDBJ whole genome shotgun (WGS) entry which is preliminary data.</text>
</comment>
<dbReference type="Proteomes" id="UP001085076">
    <property type="component" value="Miscellaneous, Linkage group lg01"/>
</dbReference>
<dbReference type="PANTHER" id="PTHR19321:SF0">
    <property type="entry name" value="65-KDA MICROTUBULE-ASSOCIATED PROTEIN 6"/>
    <property type="match status" value="1"/>
</dbReference>
<dbReference type="AlphaFoldDB" id="A0A9D5HTX2"/>
<proteinExistence type="inferred from homology"/>
<name>A0A9D5HTX2_9LILI</name>
<dbReference type="PANTHER" id="PTHR19321">
    <property type="entry name" value="PROTEIN REGULATOR OF CYTOKINESIS 1 PRC1-RELATED"/>
    <property type="match status" value="1"/>
</dbReference>
<evidence type="ECO:0000256" key="3">
    <source>
        <dbReference type="SAM" id="MobiDB-lite"/>
    </source>
</evidence>
<protein>
    <submittedName>
        <fullName evidence="4">Uncharacterized protein</fullName>
    </submittedName>
</protein>
<organism evidence="4 5">
    <name type="scientific">Dioscorea zingiberensis</name>
    <dbReference type="NCBI Taxonomy" id="325984"/>
    <lineage>
        <taxon>Eukaryota</taxon>
        <taxon>Viridiplantae</taxon>
        <taxon>Streptophyta</taxon>
        <taxon>Embryophyta</taxon>
        <taxon>Tracheophyta</taxon>
        <taxon>Spermatophyta</taxon>
        <taxon>Magnoliopsida</taxon>
        <taxon>Liliopsida</taxon>
        <taxon>Dioscoreales</taxon>
        <taxon>Dioscoreaceae</taxon>
        <taxon>Dioscorea</taxon>
    </lineage>
</organism>
<comment type="similarity">
    <text evidence="1">Belongs to the MAP65/ASE1 family.</text>
</comment>
<keyword evidence="5" id="KW-1185">Reference proteome</keyword>
<evidence type="ECO:0000256" key="1">
    <source>
        <dbReference type="ARBA" id="ARBA00006187"/>
    </source>
</evidence>
<dbReference type="GO" id="GO:0008017">
    <property type="term" value="F:microtubule binding"/>
    <property type="evidence" value="ECO:0007669"/>
    <property type="project" value="InterPro"/>
</dbReference>
<gene>
    <name evidence="4" type="ORF">J5N97_006797</name>
</gene>
<evidence type="ECO:0000256" key="2">
    <source>
        <dbReference type="ARBA" id="ARBA00022701"/>
    </source>
</evidence>
<reference evidence="4" key="2">
    <citation type="journal article" date="2022" name="Hortic Res">
        <title>The genome of Dioscorea zingiberensis sheds light on the biosynthesis, origin and evolution of the medicinally important diosgenin saponins.</title>
        <authorList>
            <person name="Li Y."/>
            <person name="Tan C."/>
            <person name="Li Z."/>
            <person name="Guo J."/>
            <person name="Li S."/>
            <person name="Chen X."/>
            <person name="Wang C."/>
            <person name="Dai X."/>
            <person name="Yang H."/>
            <person name="Song W."/>
            <person name="Hou L."/>
            <person name="Xu J."/>
            <person name="Tong Z."/>
            <person name="Xu A."/>
            <person name="Yuan X."/>
            <person name="Wang W."/>
            <person name="Yang Q."/>
            <person name="Chen L."/>
            <person name="Sun Z."/>
            <person name="Wang K."/>
            <person name="Pan B."/>
            <person name="Chen J."/>
            <person name="Bao Y."/>
            <person name="Liu F."/>
            <person name="Qi X."/>
            <person name="Gang D.R."/>
            <person name="Wen J."/>
            <person name="Li J."/>
        </authorList>
    </citation>
    <scope>NUCLEOTIDE SEQUENCE</scope>
    <source>
        <strain evidence="4">Dzin_1.0</strain>
    </source>
</reference>
<dbReference type="GO" id="GO:0000226">
    <property type="term" value="P:microtubule cytoskeleton organization"/>
    <property type="evidence" value="ECO:0007669"/>
    <property type="project" value="InterPro"/>
</dbReference>
<feature type="compositionally biased region" description="Polar residues" evidence="3">
    <location>
        <begin position="515"/>
        <end position="525"/>
    </location>
</feature>
<reference evidence="4" key="1">
    <citation type="submission" date="2021-03" db="EMBL/GenBank/DDBJ databases">
        <authorList>
            <person name="Li Z."/>
            <person name="Yang C."/>
        </authorList>
    </citation>
    <scope>NUCLEOTIDE SEQUENCE</scope>
    <source>
        <strain evidence="4">Dzin_1.0</strain>
        <tissue evidence="4">Leaf</tissue>
    </source>
</reference>
<dbReference type="EMBL" id="JAGGNH010000001">
    <property type="protein sequence ID" value="KAJ0988441.1"/>
    <property type="molecule type" value="Genomic_DNA"/>
</dbReference>
<dbReference type="Gene3D" id="1.20.58.1520">
    <property type="match status" value="1"/>
</dbReference>
<evidence type="ECO:0000313" key="4">
    <source>
        <dbReference type="EMBL" id="KAJ0988441.1"/>
    </source>
</evidence>
<dbReference type="GO" id="GO:0005874">
    <property type="term" value="C:microtubule"/>
    <property type="evidence" value="ECO:0007669"/>
    <property type="project" value="UniProtKB-KW"/>
</dbReference>
<dbReference type="GO" id="GO:0005737">
    <property type="term" value="C:cytoplasm"/>
    <property type="evidence" value="ECO:0007669"/>
    <property type="project" value="TreeGrafter"/>
</dbReference>
<feature type="region of interest" description="Disordered" evidence="3">
    <location>
        <begin position="508"/>
        <end position="548"/>
    </location>
</feature>
<evidence type="ECO:0000313" key="5">
    <source>
        <dbReference type="Proteomes" id="UP001085076"/>
    </source>
</evidence>
<sequence length="591" mass="67543">MGKGEVMVGFGVSMETSCASLLRELEDIWKEMGESEEDRDLMLLELERECLQVYRRKVEEATKLRAQLHQSLAIKEAEVAALMASLGEHNLQLQVEKKLESLKNRLALVTPLLEDLRVKKEERAKQFADVLLQIKKLQMEIAGYGNENNAMTIFLNMEEHEHDLSLRKLNDCQAQLQALQKEKSDRLHKVLKYVSDVHSLCDVLGLDFRKIVDAVHPSLHESGSGQSTNINDSILDGLTQVILKLNEEKQVRLQKLQEIVESLLKLWNLMDSSEQERKPFEKLTCILGSLDQDITLTGVLSSTTIEQAEAQVERLTKLKASRMKEIISKRRFELEDICREAHIEPDMSTSLEKCNALIESGLVDSCELVANIEAQILRVKEEVLTRKEVMDKVNKWLAACDEENWLDEYNQNENRFMAGRGAHLNLKRAEKARVIISKLPAMVNNLITKTFIWEDEHNMLFLYDRVRLVSILEEYKLSRLKKEQQKKQQRDQKKLQSLLLTEKELIYGSKPSPRKSPSFNRTSGFMTPVVRRNSGSGTPELLTPRSYSGPMRRFSATPFNYVALSKEDTSSSSASHSGSELGFAFHAQLQI</sequence>
<keyword evidence="2" id="KW-0493">Microtubule</keyword>
<dbReference type="Pfam" id="PF03999">
    <property type="entry name" value="MAP65_ASE1"/>
    <property type="match status" value="1"/>
</dbReference>
<dbReference type="OrthoDB" id="642895at2759"/>